<dbReference type="Proteomes" id="UP000712600">
    <property type="component" value="Unassembled WGS sequence"/>
</dbReference>
<accession>A0A8S9NM67</accession>
<dbReference type="AlphaFoldDB" id="A0A8S9NM67"/>
<evidence type="ECO:0000256" key="1">
    <source>
        <dbReference type="SAM" id="MobiDB-lite"/>
    </source>
</evidence>
<comment type="caution">
    <text evidence="2">The sequence shown here is derived from an EMBL/GenBank/DDBJ whole genome shotgun (WGS) entry which is preliminary data.</text>
</comment>
<name>A0A8S9NM67_BRACR</name>
<dbReference type="Gene3D" id="2.130.10.10">
    <property type="entry name" value="YVTN repeat-like/Quinoprotein amine dehydrogenase"/>
    <property type="match status" value="1"/>
</dbReference>
<feature type="region of interest" description="Disordered" evidence="1">
    <location>
        <begin position="79"/>
        <end position="101"/>
    </location>
</feature>
<feature type="compositionally biased region" description="Gly residues" evidence="1">
    <location>
        <begin position="80"/>
        <end position="91"/>
    </location>
</feature>
<reference evidence="2" key="1">
    <citation type="submission" date="2019-12" db="EMBL/GenBank/DDBJ databases">
        <title>Genome sequencing and annotation of Brassica cretica.</title>
        <authorList>
            <person name="Studholme D.J."/>
            <person name="Sarris P."/>
        </authorList>
    </citation>
    <scope>NUCLEOTIDE SEQUENCE</scope>
    <source>
        <strain evidence="2">PFS-109/04</strain>
        <tissue evidence="2">Leaf</tissue>
    </source>
</reference>
<organism evidence="2 3">
    <name type="scientific">Brassica cretica</name>
    <name type="common">Mustard</name>
    <dbReference type="NCBI Taxonomy" id="69181"/>
    <lineage>
        <taxon>Eukaryota</taxon>
        <taxon>Viridiplantae</taxon>
        <taxon>Streptophyta</taxon>
        <taxon>Embryophyta</taxon>
        <taxon>Tracheophyta</taxon>
        <taxon>Spermatophyta</taxon>
        <taxon>Magnoliopsida</taxon>
        <taxon>eudicotyledons</taxon>
        <taxon>Gunneridae</taxon>
        <taxon>Pentapetalae</taxon>
        <taxon>rosids</taxon>
        <taxon>malvids</taxon>
        <taxon>Brassicales</taxon>
        <taxon>Brassicaceae</taxon>
        <taxon>Brassiceae</taxon>
        <taxon>Brassica</taxon>
    </lineage>
</organism>
<protein>
    <submittedName>
        <fullName evidence="2">Uncharacterized protein</fullName>
    </submittedName>
</protein>
<sequence length="244" mass="27039">MDSTVNTKKVLVMKRYDLLCCMSMREERKGVSRKRQWRAMTWYRGPLEDTSHFFTGNDGAREESGDRCYVGCLEGRGEQNRGGGTFDGGSQGECDGDPKSDECEGTFGETFGRDRGDEKEGVCGVVPSNVTDQIEEEISPPIKRHGKQIATEEEGSGLFRAGTSGFRSESVTRMGEARRELENDSPGHTASVEDIQWSPSEAKWGSRLDYLSRHITQMLASCMLASGSDDGTFSIHDLRVIKVL</sequence>
<dbReference type="EMBL" id="QGKX02001621">
    <property type="protein sequence ID" value="KAF3503201.1"/>
    <property type="molecule type" value="Genomic_DNA"/>
</dbReference>
<dbReference type="InterPro" id="IPR015943">
    <property type="entry name" value="WD40/YVTN_repeat-like_dom_sf"/>
</dbReference>
<gene>
    <name evidence="2" type="ORF">F2Q69_00044484</name>
</gene>
<proteinExistence type="predicted"/>
<evidence type="ECO:0000313" key="3">
    <source>
        <dbReference type="Proteomes" id="UP000712600"/>
    </source>
</evidence>
<evidence type="ECO:0000313" key="2">
    <source>
        <dbReference type="EMBL" id="KAF3503201.1"/>
    </source>
</evidence>